<evidence type="ECO:0000313" key="2">
    <source>
        <dbReference type="EMBL" id="KAJ8988246.1"/>
    </source>
</evidence>
<accession>A0AAN6IUW8</accession>
<feature type="region of interest" description="Disordered" evidence="1">
    <location>
        <begin position="85"/>
        <end position="121"/>
    </location>
</feature>
<reference evidence="2" key="1">
    <citation type="submission" date="2023-01" db="EMBL/GenBank/DDBJ databases">
        <title>Exophiala dermititidis isolated from Cystic Fibrosis Patient.</title>
        <authorList>
            <person name="Kurbessoian T."/>
            <person name="Crocker A."/>
            <person name="Murante D."/>
            <person name="Hogan D.A."/>
            <person name="Stajich J.E."/>
        </authorList>
    </citation>
    <scope>NUCLEOTIDE SEQUENCE</scope>
    <source>
        <strain evidence="2">Ex8</strain>
    </source>
</reference>
<evidence type="ECO:0000313" key="3">
    <source>
        <dbReference type="Proteomes" id="UP001161757"/>
    </source>
</evidence>
<evidence type="ECO:0000256" key="1">
    <source>
        <dbReference type="SAM" id="MobiDB-lite"/>
    </source>
</evidence>
<dbReference type="EMBL" id="JAJGCB010000019">
    <property type="protein sequence ID" value="KAJ8988246.1"/>
    <property type="molecule type" value="Genomic_DNA"/>
</dbReference>
<gene>
    <name evidence="2" type="ORF">HRR80_007662</name>
</gene>
<sequence>MGINSSLNSLLQPRHIRTEFHPVSRQQTHADTKLLTRQTKNLKQSTSFNGHLLDSHCQQRYFRRGQGGPTYQDLPLTTENQDRPLDQQLQGHGWGDSNNAYATTHTTTTNATQGPKLSLFL</sequence>
<feature type="compositionally biased region" description="Low complexity" evidence="1">
    <location>
        <begin position="98"/>
        <end position="112"/>
    </location>
</feature>
<protein>
    <submittedName>
        <fullName evidence="2">Uncharacterized protein</fullName>
    </submittedName>
</protein>
<comment type="caution">
    <text evidence="2">The sequence shown here is derived from an EMBL/GenBank/DDBJ whole genome shotgun (WGS) entry which is preliminary data.</text>
</comment>
<dbReference type="AlphaFoldDB" id="A0AAN6IUW8"/>
<organism evidence="2 3">
    <name type="scientific">Exophiala dermatitidis</name>
    <name type="common">Black yeast-like fungus</name>
    <name type="synonym">Wangiella dermatitidis</name>
    <dbReference type="NCBI Taxonomy" id="5970"/>
    <lineage>
        <taxon>Eukaryota</taxon>
        <taxon>Fungi</taxon>
        <taxon>Dikarya</taxon>
        <taxon>Ascomycota</taxon>
        <taxon>Pezizomycotina</taxon>
        <taxon>Eurotiomycetes</taxon>
        <taxon>Chaetothyriomycetidae</taxon>
        <taxon>Chaetothyriales</taxon>
        <taxon>Herpotrichiellaceae</taxon>
        <taxon>Exophiala</taxon>
    </lineage>
</organism>
<name>A0AAN6IUW8_EXODE</name>
<proteinExistence type="predicted"/>
<dbReference type="Proteomes" id="UP001161757">
    <property type="component" value="Unassembled WGS sequence"/>
</dbReference>